<protein>
    <submittedName>
        <fullName evidence="1">Uncharacterized protein</fullName>
    </submittedName>
</protein>
<dbReference type="Proteomes" id="UP001432180">
    <property type="component" value="Chromosome"/>
</dbReference>
<dbReference type="EMBL" id="CP121472">
    <property type="protein sequence ID" value="WPL15232.1"/>
    <property type="molecule type" value="Genomic_DNA"/>
</dbReference>
<name>A0ABZ0S3P4_9GAMM</name>
<proteinExistence type="predicted"/>
<evidence type="ECO:0000313" key="2">
    <source>
        <dbReference type="Proteomes" id="UP001432180"/>
    </source>
</evidence>
<dbReference type="RefSeq" id="WP_328985819.1">
    <property type="nucleotide sequence ID" value="NZ_CP121472.1"/>
</dbReference>
<keyword evidence="2" id="KW-1185">Reference proteome</keyword>
<accession>A0ABZ0S3P4</accession>
<organism evidence="1 2">
    <name type="scientific">Thiorhodovibrio winogradskyi</name>
    <dbReference type="NCBI Taxonomy" id="77007"/>
    <lineage>
        <taxon>Bacteria</taxon>
        <taxon>Pseudomonadati</taxon>
        <taxon>Pseudomonadota</taxon>
        <taxon>Gammaproteobacteria</taxon>
        <taxon>Chromatiales</taxon>
        <taxon>Chromatiaceae</taxon>
        <taxon>Thiorhodovibrio</taxon>
    </lineage>
</organism>
<gene>
    <name evidence="1" type="ORF">Thiowin_00115</name>
</gene>
<sequence>MTLELFRLIDWRVHLPEALEADFRQQLYAYEEQERMPYVTNVERVEIQKSEARTLLRLLDQKVCPEAAQAHRERIEAAELEQLGAWLDRVLSAETP</sequence>
<evidence type="ECO:0000313" key="1">
    <source>
        <dbReference type="EMBL" id="WPL15232.1"/>
    </source>
</evidence>
<reference evidence="1 2" key="1">
    <citation type="journal article" date="2023" name="Microorganisms">
        <title>Thiorhodovibrio frisius and Trv. litoralis spp. nov., Two Novel Members from a Clade of Fastidious Purple Sulfur Bacteria That Exhibit Unique Red-Shifted Light-Harvesting Capabilities.</title>
        <authorList>
            <person name="Methner A."/>
            <person name="Kuzyk S.B."/>
            <person name="Petersen J."/>
            <person name="Bauer S."/>
            <person name="Brinkmann H."/>
            <person name="Sichau K."/>
            <person name="Wanner G."/>
            <person name="Wolf J."/>
            <person name="Neumann-Schaal M."/>
            <person name="Henke P."/>
            <person name="Tank M."/>
            <person name="Sproer C."/>
            <person name="Bunk B."/>
            <person name="Overmann J."/>
        </authorList>
    </citation>
    <scope>NUCLEOTIDE SEQUENCE [LARGE SCALE GENOMIC DNA]</scope>
    <source>
        <strain evidence="1 2">DSM 6702</strain>
    </source>
</reference>